<dbReference type="PANTHER" id="PTHR43289:SF6">
    <property type="entry name" value="SERINE_THREONINE-PROTEIN KINASE NEKL-3"/>
    <property type="match status" value="1"/>
</dbReference>
<dbReference type="InterPro" id="IPR020635">
    <property type="entry name" value="Tyr_kinase_cat_dom"/>
</dbReference>
<evidence type="ECO:0000259" key="6">
    <source>
        <dbReference type="PROSITE" id="PS50011"/>
    </source>
</evidence>
<dbReference type="InterPro" id="IPR008266">
    <property type="entry name" value="Tyr_kinase_AS"/>
</dbReference>
<sequence length="260" mass="29223">MRAGPQVQVGTVLGHRYKLKKILGSGGGAVVFEAFDWHEKKTVAVKVLRPALGDNGEIRDRFFRGARSMDELAGHGVVRVTDRGGSDRGYHYFAMELLHGRFRTVIENEVLSLRNRLDLVRQVGKTLEAAHARGIIHRDIRPDNILMGGDRKPYLTDFDIALSLHETRYTQIGLMGNIVYSAPEQLKDPRDATERSDIYSLAMLAVYAILREDPDLAAFQRDRYLFIEHLNCPLEVKQLLARALSAPARPVLRVGLGLLQ</sequence>
<feature type="binding site" evidence="5">
    <location>
        <position position="46"/>
    </location>
    <ligand>
        <name>ATP</name>
        <dbReference type="ChEBI" id="CHEBI:30616"/>
    </ligand>
</feature>
<proteinExistence type="predicted"/>
<dbReference type="InterPro" id="IPR011009">
    <property type="entry name" value="Kinase-like_dom_sf"/>
</dbReference>
<protein>
    <submittedName>
        <fullName evidence="7">Serine/threonine-protein kinase</fullName>
    </submittedName>
</protein>
<dbReference type="GO" id="GO:0004713">
    <property type="term" value="F:protein tyrosine kinase activity"/>
    <property type="evidence" value="ECO:0007669"/>
    <property type="project" value="InterPro"/>
</dbReference>
<evidence type="ECO:0000256" key="1">
    <source>
        <dbReference type="ARBA" id="ARBA00022679"/>
    </source>
</evidence>
<dbReference type="EMBL" id="JAPNKE010000002">
    <property type="protein sequence ID" value="MCY1005278.1"/>
    <property type="molecule type" value="Genomic_DNA"/>
</dbReference>
<keyword evidence="1" id="KW-0808">Transferase</keyword>
<dbReference type="PANTHER" id="PTHR43289">
    <property type="entry name" value="MITOGEN-ACTIVATED PROTEIN KINASE KINASE KINASE 20-RELATED"/>
    <property type="match status" value="1"/>
</dbReference>
<dbReference type="CDD" id="cd14014">
    <property type="entry name" value="STKc_PknB_like"/>
    <property type="match status" value="1"/>
</dbReference>
<evidence type="ECO:0000256" key="2">
    <source>
        <dbReference type="ARBA" id="ARBA00022741"/>
    </source>
</evidence>
<dbReference type="Pfam" id="PF00069">
    <property type="entry name" value="Pkinase"/>
    <property type="match status" value="1"/>
</dbReference>
<reference evidence="7" key="1">
    <citation type="submission" date="2022-11" db="EMBL/GenBank/DDBJ databases">
        <title>Minimal conservation of predation-associated metabolite biosynthetic gene clusters underscores biosynthetic potential of Myxococcota including descriptions for ten novel species: Archangium lansinium sp. nov., Myxococcus landrumus sp. nov., Nannocystis bai.</title>
        <authorList>
            <person name="Ahearne A."/>
            <person name="Stevens C."/>
            <person name="Phillips K."/>
        </authorList>
    </citation>
    <scope>NUCLEOTIDE SEQUENCE</scope>
    <source>
        <strain evidence="7">Na p29</strain>
    </source>
</reference>
<feature type="domain" description="Protein kinase" evidence="6">
    <location>
        <begin position="17"/>
        <end position="260"/>
    </location>
</feature>
<dbReference type="InterPro" id="IPR017441">
    <property type="entry name" value="Protein_kinase_ATP_BS"/>
</dbReference>
<dbReference type="GO" id="GO:0004674">
    <property type="term" value="F:protein serine/threonine kinase activity"/>
    <property type="evidence" value="ECO:0007669"/>
    <property type="project" value="TreeGrafter"/>
</dbReference>
<dbReference type="AlphaFoldDB" id="A0A9X3IWY7"/>
<keyword evidence="3 7" id="KW-0418">Kinase</keyword>
<comment type="caution">
    <text evidence="7">The sequence shown here is derived from an EMBL/GenBank/DDBJ whole genome shotgun (WGS) entry which is preliminary data.</text>
</comment>
<keyword evidence="8" id="KW-1185">Reference proteome</keyword>
<dbReference type="PROSITE" id="PS00107">
    <property type="entry name" value="PROTEIN_KINASE_ATP"/>
    <property type="match status" value="1"/>
</dbReference>
<dbReference type="SUPFAM" id="SSF56112">
    <property type="entry name" value="Protein kinase-like (PK-like)"/>
    <property type="match status" value="1"/>
</dbReference>
<evidence type="ECO:0000256" key="4">
    <source>
        <dbReference type="ARBA" id="ARBA00022840"/>
    </source>
</evidence>
<dbReference type="Proteomes" id="UP001150924">
    <property type="component" value="Unassembled WGS sequence"/>
</dbReference>
<dbReference type="SMART" id="SM00219">
    <property type="entry name" value="TyrKc"/>
    <property type="match status" value="1"/>
</dbReference>
<organism evidence="7 8">
    <name type="scientific">Nannocystis pusilla</name>
    <dbReference type="NCBI Taxonomy" id="889268"/>
    <lineage>
        <taxon>Bacteria</taxon>
        <taxon>Pseudomonadati</taxon>
        <taxon>Myxococcota</taxon>
        <taxon>Polyangia</taxon>
        <taxon>Nannocystales</taxon>
        <taxon>Nannocystaceae</taxon>
        <taxon>Nannocystis</taxon>
    </lineage>
</organism>
<accession>A0A9X3IWY7</accession>
<dbReference type="GO" id="GO:0005524">
    <property type="term" value="F:ATP binding"/>
    <property type="evidence" value="ECO:0007669"/>
    <property type="project" value="UniProtKB-UniRule"/>
</dbReference>
<evidence type="ECO:0000313" key="7">
    <source>
        <dbReference type="EMBL" id="MCY1005278.1"/>
    </source>
</evidence>
<gene>
    <name evidence="7" type="ORF">OV079_06765</name>
</gene>
<dbReference type="Gene3D" id="1.10.510.10">
    <property type="entry name" value="Transferase(Phosphotransferase) domain 1"/>
    <property type="match status" value="1"/>
</dbReference>
<dbReference type="Gene3D" id="3.30.200.20">
    <property type="entry name" value="Phosphorylase Kinase, domain 1"/>
    <property type="match status" value="1"/>
</dbReference>
<evidence type="ECO:0000313" key="8">
    <source>
        <dbReference type="Proteomes" id="UP001150924"/>
    </source>
</evidence>
<dbReference type="PROSITE" id="PS50011">
    <property type="entry name" value="PROTEIN_KINASE_DOM"/>
    <property type="match status" value="1"/>
</dbReference>
<dbReference type="InterPro" id="IPR000719">
    <property type="entry name" value="Prot_kinase_dom"/>
</dbReference>
<name>A0A9X3IWY7_9BACT</name>
<evidence type="ECO:0000256" key="3">
    <source>
        <dbReference type="ARBA" id="ARBA00022777"/>
    </source>
</evidence>
<keyword evidence="2 5" id="KW-0547">Nucleotide-binding</keyword>
<keyword evidence="4 5" id="KW-0067">ATP-binding</keyword>
<dbReference type="RefSeq" id="WP_267766923.1">
    <property type="nucleotide sequence ID" value="NZ_JAPNKE010000002.1"/>
</dbReference>
<dbReference type="PROSITE" id="PS00109">
    <property type="entry name" value="PROTEIN_KINASE_TYR"/>
    <property type="match status" value="1"/>
</dbReference>
<evidence type="ECO:0000256" key="5">
    <source>
        <dbReference type="PROSITE-ProRule" id="PRU10141"/>
    </source>
</evidence>